<reference evidence="8" key="1">
    <citation type="submission" date="2020-10" db="EMBL/GenBank/DDBJ databases">
        <authorList>
            <person name="Gilroy R."/>
        </authorList>
    </citation>
    <scope>NUCLEOTIDE SEQUENCE</scope>
    <source>
        <strain evidence="8">1383</strain>
    </source>
</reference>
<dbReference type="GO" id="GO:0005886">
    <property type="term" value="C:plasma membrane"/>
    <property type="evidence" value="ECO:0007669"/>
    <property type="project" value="UniProtKB-SubCell"/>
</dbReference>
<feature type="transmembrane region" description="Helical" evidence="7">
    <location>
        <begin position="117"/>
        <end position="137"/>
    </location>
</feature>
<feature type="non-terminal residue" evidence="8">
    <location>
        <position position="1"/>
    </location>
</feature>
<organism evidence="8 9">
    <name type="scientific">Candidatus Merdimorpha stercoravium</name>
    <dbReference type="NCBI Taxonomy" id="2840863"/>
    <lineage>
        <taxon>Bacteria</taxon>
        <taxon>Pseudomonadati</taxon>
        <taxon>Bacteroidota</taxon>
        <taxon>Flavobacteriia</taxon>
        <taxon>Flavobacteriales</taxon>
        <taxon>Candidatus Merdimorpha</taxon>
    </lineage>
</organism>
<evidence type="ECO:0000256" key="1">
    <source>
        <dbReference type="ARBA" id="ARBA00004651"/>
    </source>
</evidence>
<comment type="similarity">
    <text evidence="2 7">Belongs to the UPF0056 (MarC) family.</text>
</comment>
<protein>
    <recommendedName>
        <fullName evidence="7">UPF0056 membrane protein</fullName>
    </recommendedName>
</protein>
<keyword evidence="3" id="KW-1003">Cell membrane</keyword>
<evidence type="ECO:0000313" key="9">
    <source>
        <dbReference type="Proteomes" id="UP000824161"/>
    </source>
</evidence>
<sequence>TMTLFVVIDIVGSIPVILDLKKRAGALQAGKAAWAAGIIMILFVFFGEGMLHYIGISVNAFAVAGALVIFFFAMEMILGIQLFRDEQPETASIVPLAFPLIAGAGSLTTILSLRSQYSLVCVIIGIVLNLLLVYVVIKKASAIERMIGKNGLSVLRRIFGIILLAIAIQMFTTNLKTLL</sequence>
<evidence type="ECO:0000256" key="3">
    <source>
        <dbReference type="ARBA" id="ARBA00022475"/>
    </source>
</evidence>
<evidence type="ECO:0000256" key="7">
    <source>
        <dbReference type="RuleBase" id="RU362048"/>
    </source>
</evidence>
<comment type="caution">
    <text evidence="7">Lacks conserved residue(s) required for the propagation of feature annotation.</text>
</comment>
<gene>
    <name evidence="8" type="ORF">IAC44_01625</name>
</gene>
<dbReference type="AlphaFoldDB" id="A0A9D1KT17"/>
<accession>A0A9D1KT17</accession>
<reference evidence="8" key="2">
    <citation type="journal article" date="2021" name="PeerJ">
        <title>Extensive microbial diversity within the chicken gut microbiome revealed by metagenomics and culture.</title>
        <authorList>
            <person name="Gilroy R."/>
            <person name="Ravi A."/>
            <person name="Getino M."/>
            <person name="Pursley I."/>
            <person name="Horton D.L."/>
            <person name="Alikhan N.F."/>
            <person name="Baker D."/>
            <person name="Gharbi K."/>
            <person name="Hall N."/>
            <person name="Watson M."/>
            <person name="Adriaenssens E.M."/>
            <person name="Foster-Nyarko E."/>
            <person name="Jarju S."/>
            <person name="Secka A."/>
            <person name="Antonio M."/>
            <person name="Oren A."/>
            <person name="Chaudhuri R.R."/>
            <person name="La Ragione R."/>
            <person name="Hildebrand F."/>
            <person name="Pallen M.J."/>
        </authorList>
    </citation>
    <scope>NUCLEOTIDE SEQUENCE</scope>
    <source>
        <strain evidence="8">1383</strain>
    </source>
</reference>
<dbReference type="InterPro" id="IPR002771">
    <property type="entry name" value="Multi_antbiot-R_MarC"/>
</dbReference>
<dbReference type="Proteomes" id="UP000824161">
    <property type="component" value="Unassembled WGS sequence"/>
</dbReference>
<feature type="transmembrane region" description="Helical" evidence="7">
    <location>
        <begin position="158"/>
        <end position="175"/>
    </location>
</feature>
<proteinExistence type="inferred from homology"/>
<comment type="caution">
    <text evidence="8">The sequence shown here is derived from an EMBL/GenBank/DDBJ whole genome shotgun (WGS) entry which is preliminary data.</text>
</comment>
<keyword evidence="4 7" id="KW-0812">Transmembrane</keyword>
<evidence type="ECO:0000256" key="4">
    <source>
        <dbReference type="ARBA" id="ARBA00022692"/>
    </source>
</evidence>
<keyword evidence="6 7" id="KW-0472">Membrane</keyword>
<keyword evidence="5 7" id="KW-1133">Transmembrane helix</keyword>
<dbReference type="PANTHER" id="PTHR33508:SF1">
    <property type="entry name" value="UPF0056 MEMBRANE PROTEIN YHCE"/>
    <property type="match status" value="1"/>
</dbReference>
<dbReference type="NCBIfam" id="TIGR00427">
    <property type="entry name" value="NAAT family transporter"/>
    <property type="match status" value="1"/>
</dbReference>
<evidence type="ECO:0000256" key="5">
    <source>
        <dbReference type="ARBA" id="ARBA00022989"/>
    </source>
</evidence>
<feature type="transmembrane region" description="Helical" evidence="7">
    <location>
        <begin position="92"/>
        <end position="111"/>
    </location>
</feature>
<name>A0A9D1KT17_9FLAO</name>
<dbReference type="Pfam" id="PF01914">
    <property type="entry name" value="MarC"/>
    <property type="match status" value="1"/>
</dbReference>
<comment type="subcellular location">
    <subcellularLocation>
        <location evidence="1 7">Cell membrane</location>
        <topology evidence="1 7">Multi-pass membrane protein</topology>
    </subcellularLocation>
</comment>
<evidence type="ECO:0000313" key="8">
    <source>
        <dbReference type="EMBL" id="HIT97518.1"/>
    </source>
</evidence>
<dbReference type="EMBL" id="DVLY01000039">
    <property type="protein sequence ID" value="HIT97518.1"/>
    <property type="molecule type" value="Genomic_DNA"/>
</dbReference>
<evidence type="ECO:0000256" key="6">
    <source>
        <dbReference type="ARBA" id="ARBA00023136"/>
    </source>
</evidence>
<evidence type="ECO:0000256" key="2">
    <source>
        <dbReference type="ARBA" id="ARBA00009784"/>
    </source>
</evidence>
<feature type="transmembrane region" description="Helical" evidence="7">
    <location>
        <begin position="60"/>
        <end position="80"/>
    </location>
</feature>
<dbReference type="PANTHER" id="PTHR33508">
    <property type="entry name" value="UPF0056 MEMBRANE PROTEIN YHCE"/>
    <property type="match status" value="1"/>
</dbReference>
<feature type="transmembrane region" description="Helical" evidence="7">
    <location>
        <begin position="32"/>
        <end position="54"/>
    </location>
</feature>